<evidence type="ECO:0000313" key="10">
    <source>
        <dbReference type="Proteomes" id="UP000017127"/>
    </source>
</evidence>
<name>U7QLS6_9CYAN</name>
<evidence type="ECO:0000256" key="6">
    <source>
        <dbReference type="ARBA" id="ARBA00023012"/>
    </source>
</evidence>
<evidence type="ECO:0000256" key="1">
    <source>
        <dbReference type="ARBA" id="ARBA00000085"/>
    </source>
</evidence>
<protein>
    <recommendedName>
        <fullName evidence="2">histidine kinase</fullName>
        <ecNumber evidence="2">2.7.13.3</ecNumber>
    </recommendedName>
</protein>
<comment type="caution">
    <text evidence="9">The sequence shown here is derived from an EMBL/GenBank/DDBJ whole genome shotgun (WGS) entry which is preliminary data.</text>
</comment>
<dbReference type="InterPro" id="IPR050736">
    <property type="entry name" value="Sensor_HK_Regulatory"/>
</dbReference>
<keyword evidence="3" id="KW-0597">Phosphoprotein</keyword>
<dbReference type="SMART" id="SM00387">
    <property type="entry name" value="HATPase_c"/>
    <property type="match status" value="1"/>
</dbReference>
<dbReference type="OrthoDB" id="517825at2"/>
<dbReference type="PRINTS" id="PR00344">
    <property type="entry name" value="BCTRLSENSOR"/>
</dbReference>
<dbReference type="SUPFAM" id="SSF47384">
    <property type="entry name" value="Homodimeric domain of signal transducing histidine kinase"/>
    <property type="match status" value="1"/>
</dbReference>
<dbReference type="EC" id="2.7.13.3" evidence="2"/>
<dbReference type="SUPFAM" id="SSF55874">
    <property type="entry name" value="ATPase domain of HSP90 chaperone/DNA topoisomerase II/histidine kinase"/>
    <property type="match status" value="1"/>
</dbReference>
<keyword evidence="4" id="KW-0808">Transferase</keyword>
<dbReference type="InterPro" id="IPR003661">
    <property type="entry name" value="HisK_dim/P_dom"/>
</dbReference>
<keyword evidence="10" id="KW-1185">Reference proteome</keyword>
<evidence type="ECO:0000256" key="3">
    <source>
        <dbReference type="ARBA" id="ARBA00022553"/>
    </source>
</evidence>
<dbReference type="InterPro" id="IPR003594">
    <property type="entry name" value="HATPase_dom"/>
</dbReference>
<dbReference type="PROSITE" id="PS50109">
    <property type="entry name" value="HIS_KIN"/>
    <property type="match status" value="1"/>
</dbReference>
<evidence type="ECO:0000259" key="8">
    <source>
        <dbReference type="PROSITE" id="PS50109"/>
    </source>
</evidence>
<dbReference type="RefSeq" id="WP_023064981.1">
    <property type="nucleotide sequence ID" value="NZ_AUZM01000007.1"/>
</dbReference>
<dbReference type="Gene3D" id="1.10.287.130">
    <property type="match status" value="1"/>
</dbReference>
<dbReference type="Pfam" id="PF00512">
    <property type="entry name" value="HisKA"/>
    <property type="match status" value="1"/>
</dbReference>
<dbReference type="CDD" id="cd00082">
    <property type="entry name" value="HisKA"/>
    <property type="match status" value="1"/>
</dbReference>
<proteinExistence type="predicted"/>
<evidence type="ECO:0000313" key="9">
    <source>
        <dbReference type="EMBL" id="ERT08889.1"/>
    </source>
</evidence>
<dbReference type="FunFam" id="3.30.565.10:FF:000006">
    <property type="entry name" value="Sensor histidine kinase WalK"/>
    <property type="match status" value="1"/>
</dbReference>
<dbReference type="InterPro" id="IPR036097">
    <property type="entry name" value="HisK_dim/P_sf"/>
</dbReference>
<sequence>MLDPQDDNQDHNHPTSIEELQEKINQLETDKKQMIQQHDQQMKQLEKELNNLKSRFITTVSHEFRTPLTTISFSAGLLENYSNKISEEKKQTHFQRIKQGIEQMTSLLEDTLIIGKLDSGSLEINFTSVNLEKICRVLVEKMQQKTNQHEIIFSVQGTSYDGKFDEMLLKQLINHLLSNAIKYAPEGGEIKFELICENQQALFKIQDQGIGIPKSNLDRLFTNYYRGTNIGNISGTGLGLSLVKQIVDLHDGKITIESEENQGTKIIVILPLNADQQS</sequence>
<accession>U7QLS6</accession>
<feature type="coiled-coil region" evidence="7">
    <location>
        <begin position="17"/>
        <end position="55"/>
    </location>
</feature>
<keyword evidence="7" id="KW-0175">Coiled coil</keyword>
<evidence type="ECO:0000256" key="4">
    <source>
        <dbReference type="ARBA" id="ARBA00022679"/>
    </source>
</evidence>
<dbReference type="CDD" id="cd00075">
    <property type="entry name" value="HATPase"/>
    <property type="match status" value="1"/>
</dbReference>
<gene>
    <name evidence="9" type="ORF">M595_1145</name>
</gene>
<dbReference type="AlphaFoldDB" id="U7QLS6"/>
<reference evidence="9 10" key="1">
    <citation type="journal article" date="2013" name="Front. Microbiol.">
        <title>Comparative genomic analyses of the cyanobacterium, Lyngbya aestuarii BL J, a powerful hydrogen producer.</title>
        <authorList>
            <person name="Kothari A."/>
            <person name="Vaughn M."/>
            <person name="Garcia-Pichel F."/>
        </authorList>
    </citation>
    <scope>NUCLEOTIDE SEQUENCE [LARGE SCALE GENOMIC DNA]</scope>
    <source>
        <strain evidence="9 10">BL J</strain>
    </source>
</reference>
<dbReference type="PANTHER" id="PTHR43711">
    <property type="entry name" value="TWO-COMPONENT HISTIDINE KINASE"/>
    <property type="match status" value="1"/>
</dbReference>
<dbReference type="SMART" id="SM00388">
    <property type="entry name" value="HisKA"/>
    <property type="match status" value="1"/>
</dbReference>
<dbReference type="PANTHER" id="PTHR43711:SF26">
    <property type="entry name" value="SENSOR HISTIDINE KINASE RCSC"/>
    <property type="match status" value="1"/>
</dbReference>
<dbReference type="Gene3D" id="3.30.565.10">
    <property type="entry name" value="Histidine kinase-like ATPase, C-terminal domain"/>
    <property type="match status" value="1"/>
</dbReference>
<dbReference type="InterPro" id="IPR036890">
    <property type="entry name" value="HATPase_C_sf"/>
</dbReference>
<dbReference type="Proteomes" id="UP000017127">
    <property type="component" value="Unassembled WGS sequence"/>
</dbReference>
<keyword evidence="5 9" id="KW-0418">Kinase</keyword>
<evidence type="ECO:0000256" key="2">
    <source>
        <dbReference type="ARBA" id="ARBA00012438"/>
    </source>
</evidence>
<feature type="domain" description="Histidine kinase" evidence="8">
    <location>
        <begin position="59"/>
        <end position="274"/>
    </location>
</feature>
<dbReference type="GO" id="GO:0000155">
    <property type="term" value="F:phosphorelay sensor kinase activity"/>
    <property type="evidence" value="ECO:0007669"/>
    <property type="project" value="InterPro"/>
</dbReference>
<comment type="catalytic activity">
    <reaction evidence="1">
        <text>ATP + protein L-histidine = ADP + protein N-phospho-L-histidine.</text>
        <dbReference type="EC" id="2.7.13.3"/>
    </reaction>
</comment>
<organism evidence="9 10">
    <name type="scientific">Lyngbya aestuarii BL J</name>
    <dbReference type="NCBI Taxonomy" id="1348334"/>
    <lineage>
        <taxon>Bacteria</taxon>
        <taxon>Bacillati</taxon>
        <taxon>Cyanobacteriota</taxon>
        <taxon>Cyanophyceae</taxon>
        <taxon>Oscillatoriophycideae</taxon>
        <taxon>Oscillatoriales</taxon>
        <taxon>Microcoleaceae</taxon>
        <taxon>Lyngbya</taxon>
    </lineage>
</organism>
<dbReference type="Pfam" id="PF02518">
    <property type="entry name" value="HATPase_c"/>
    <property type="match status" value="1"/>
</dbReference>
<dbReference type="InterPro" id="IPR004358">
    <property type="entry name" value="Sig_transdc_His_kin-like_C"/>
</dbReference>
<dbReference type="InterPro" id="IPR005467">
    <property type="entry name" value="His_kinase_dom"/>
</dbReference>
<evidence type="ECO:0000256" key="7">
    <source>
        <dbReference type="SAM" id="Coils"/>
    </source>
</evidence>
<dbReference type="EMBL" id="AUZM01000007">
    <property type="protein sequence ID" value="ERT08889.1"/>
    <property type="molecule type" value="Genomic_DNA"/>
</dbReference>
<keyword evidence="6" id="KW-0902">Two-component regulatory system</keyword>
<evidence type="ECO:0000256" key="5">
    <source>
        <dbReference type="ARBA" id="ARBA00022777"/>
    </source>
</evidence>